<dbReference type="InterPro" id="IPR019734">
    <property type="entry name" value="TPR_rpt"/>
</dbReference>
<dbReference type="AlphaFoldDB" id="A0A0C1ECS8"/>
<dbReference type="PANTHER" id="PTHR12558:SF13">
    <property type="entry name" value="CELL DIVISION CYCLE PROTEIN 27 HOMOLOG"/>
    <property type="match status" value="1"/>
</dbReference>
<name>A0A0C1ECS8_9BACT</name>
<keyword evidence="1" id="KW-0802">TPR repeat</keyword>
<dbReference type="Pfam" id="PF06552">
    <property type="entry name" value="TOM20_plant"/>
    <property type="match status" value="1"/>
</dbReference>
<dbReference type="InterPro" id="IPR011990">
    <property type="entry name" value="TPR-like_helical_dom_sf"/>
</dbReference>
<dbReference type="PROSITE" id="PS50005">
    <property type="entry name" value="TPR"/>
    <property type="match status" value="1"/>
</dbReference>
<comment type="caution">
    <text evidence="2">The sequence shown here is derived from an EMBL/GenBank/DDBJ whole genome shotgun (WGS) entry which is preliminary data.</text>
</comment>
<gene>
    <name evidence="2" type="ORF">DB43_FM00300</name>
</gene>
<dbReference type="Proteomes" id="UP000031307">
    <property type="component" value="Unassembled WGS sequence"/>
</dbReference>
<reference evidence="2 3" key="1">
    <citation type="journal article" date="2014" name="Mol. Biol. Evol.">
        <title>Massive expansion of Ubiquitination-related gene families within the Chlamydiae.</title>
        <authorList>
            <person name="Domman D."/>
            <person name="Collingro A."/>
            <person name="Lagkouvardos I."/>
            <person name="Gehre L."/>
            <person name="Weinmaier T."/>
            <person name="Rattei T."/>
            <person name="Subtil A."/>
            <person name="Horn M."/>
        </authorList>
    </citation>
    <scope>NUCLEOTIDE SEQUENCE [LARGE SCALE GENOMIC DNA]</scope>
    <source>
        <strain evidence="2 3">OEW1</strain>
    </source>
</reference>
<dbReference type="SMART" id="SM00028">
    <property type="entry name" value="TPR"/>
    <property type="match status" value="11"/>
</dbReference>
<dbReference type="SUPFAM" id="SSF48452">
    <property type="entry name" value="TPR-like"/>
    <property type="match status" value="3"/>
</dbReference>
<proteinExistence type="predicted"/>
<accession>A0A0C1ECS8</accession>
<dbReference type="Gene3D" id="1.25.40.10">
    <property type="entry name" value="Tetratricopeptide repeat domain"/>
    <property type="match status" value="6"/>
</dbReference>
<evidence type="ECO:0000313" key="3">
    <source>
        <dbReference type="Proteomes" id="UP000031307"/>
    </source>
</evidence>
<evidence type="ECO:0000256" key="1">
    <source>
        <dbReference type="PROSITE-ProRule" id="PRU00339"/>
    </source>
</evidence>
<evidence type="ECO:0000313" key="2">
    <source>
        <dbReference type="EMBL" id="KIA77878.1"/>
    </source>
</evidence>
<dbReference type="NCBIfam" id="NF047558">
    <property type="entry name" value="TPR_END_plus"/>
    <property type="match status" value="1"/>
</dbReference>
<protein>
    <submittedName>
        <fullName evidence="2">Uncharacterized protein</fullName>
    </submittedName>
</protein>
<dbReference type="PATRIC" id="fig|83552.4.peg.969"/>
<organism evidence="2 3">
    <name type="scientific">Parachlamydia acanthamoebae</name>
    <dbReference type="NCBI Taxonomy" id="83552"/>
    <lineage>
        <taxon>Bacteria</taxon>
        <taxon>Pseudomonadati</taxon>
        <taxon>Chlamydiota</taxon>
        <taxon>Chlamydiia</taxon>
        <taxon>Parachlamydiales</taxon>
        <taxon>Parachlamydiaceae</taxon>
        <taxon>Parachlamydia</taxon>
    </lineage>
</organism>
<dbReference type="PANTHER" id="PTHR12558">
    <property type="entry name" value="CELL DIVISION CYCLE 16,23,27"/>
    <property type="match status" value="1"/>
</dbReference>
<dbReference type="Pfam" id="PF13181">
    <property type="entry name" value="TPR_8"/>
    <property type="match status" value="1"/>
</dbReference>
<dbReference type="EMBL" id="JSAM01000057">
    <property type="protein sequence ID" value="KIA77878.1"/>
    <property type="molecule type" value="Genomic_DNA"/>
</dbReference>
<sequence>MFTRFSSQDLMKNSLLIKKVLQEVLNTKAFERLNPFRNADAWSCLADQEKEQLASLFIMEGKSLLKEGKREGEASLRLAAEVAPRSPKIYYEQGLAYASQHNNLNDLAAACIAYGKAVELDASFFHAWRAWGAILMEMGAFYHDTSHFEEAEEKFQKASQVTGTCTEHELGAFYWEWGLCGAQHGKISGEAIDYRDAIEKFTKAVELGIDYKEFWNDYGNAIVDLGYLVGRQDMFLEAVEIYQKAVKNHDDFFQGWFNLASCLQHLFEISGDEAFFEDAQKCFEQASEINATHPILWFKWGMLFLFSGKNRKDLNLLAQGCNKFSKADELDPSNPLILNKLGDTLMTIGSLTENLDLLKRAEDKIAQSVEIEPENPHYWAVYGECLNELGHYFNDEVYYIQAIGKFQYALSLNRSNPIFWYGLAVSHFSLGELKQDKHVIEKAVRFYSRVIEFTDTPFPQFWNDWGVVLMKLAEMTSDKRYIESAIEKFEHAIEMYGENYTHEPLDLEFWYNYGCALDFLGDFNQDAACYEKAIQVLSKILQVHPAYTHARYNLALAYSHLGELVDDFEFFQRAVEHFEMLVNENPEDEMAWNDLGLTYVHWALLVDDVSTADSSSALYEKAGHAFMQAVALGHLPVYYNLSCLYSLIGNHAIALHYLQKAEEEDALPEIDDIMHDEWLEGLRHTAAFRNFISQLTTKFRLEENEK</sequence>
<feature type="repeat" description="TPR" evidence="1">
    <location>
        <begin position="555"/>
        <end position="588"/>
    </location>
</feature>